<comment type="caution">
    <text evidence="7">The sequence shown here is derived from an EMBL/GenBank/DDBJ whole genome shotgun (WGS) entry which is preliminary data.</text>
</comment>
<accession>A0A1F7L093</accession>
<reference evidence="7 8" key="1">
    <citation type="journal article" date="2016" name="Nat. Commun.">
        <title>Thousands of microbial genomes shed light on interconnected biogeochemical processes in an aquifer system.</title>
        <authorList>
            <person name="Anantharaman K."/>
            <person name="Brown C.T."/>
            <person name="Hug L.A."/>
            <person name="Sharon I."/>
            <person name="Castelle C.J."/>
            <person name="Probst A.J."/>
            <person name="Thomas B.C."/>
            <person name="Singh A."/>
            <person name="Wilkins M.J."/>
            <person name="Karaoz U."/>
            <person name="Brodie E.L."/>
            <person name="Williams K.H."/>
            <person name="Hubbard S.S."/>
            <person name="Banfield J.F."/>
        </authorList>
    </citation>
    <scope>NUCLEOTIDE SEQUENCE [LARGE SCALE GENOMIC DNA]</scope>
</reference>
<dbReference type="SUPFAM" id="SSF110324">
    <property type="entry name" value="Ribosomal L27 protein-like"/>
    <property type="match status" value="1"/>
</dbReference>
<comment type="similarity">
    <text evidence="1">Belongs to the bacterial ribosomal protein bL27 family.</text>
</comment>
<evidence type="ECO:0000256" key="3">
    <source>
        <dbReference type="ARBA" id="ARBA00023274"/>
    </source>
</evidence>
<feature type="region of interest" description="Disordered" evidence="6">
    <location>
        <begin position="1"/>
        <end position="21"/>
    </location>
</feature>
<dbReference type="Proteomes" id="UP000177050">
    <property type="component" value="Unassembled WGS sequence"/>
</dbReference>
<dbReference type="GO" id="GO:1990904">
    <property type="term" value="C:ribonucleoprotein complex"/>
    <property type="evidence" value="ECO:0007669"/>
    <property type="project" value="UniProtKB-KW"/>
</dbReference>
<evidence type="ECO:0000256" key="1">
    <source>
        <dbReference type="ARBA" id="ARBA00010797"/>
    </source>
</evidence>
<evidence type="ECO:0000313" key="7">
    <source>
        <dbReference type="EMBL" id="OGK73537.1"/>
    </source>
</evidence>
<organism evidence="7 8">
    <name type="scientific">Candidatus Roizmanbacteria bacterium RIFOXYD1_FULL_38_12</name>
    <dbReference type="NCBI Taxonomy" id="1802093"/>
    <lineage>
        <taxon>Bacteria</taxon>
        <taxon>Candidatus Roizmaniibacteriota</taxon>
    </lineage>
</organism>
<dbReference type="AlphaFoldDB" id="A0A1F7L093"/>
<keyword evidence="3" id="KW-0687">Ribonucleoprotein</keyword>
<protein>
    <recommendedName>
        <fullName evidence="4">Large ribosomal subunit protein bL27</fullName>
    </recommendedName>
    <alternativeName>
        <fullName evidence="5">50S ribosomal protein L27</fullName>
    </alternativeName>
</protein>
<gene>
    <name evidence="7" type="ORF">A3K52_01960</name>
</gene>
<evidence type="ECO:0000313" key="8">
    <source>
        <dbReference type="Proteomes" id="UP000177050"/>
    </source>
</evidence>
<evidence type="ECO:0000256" key="2">
    <source>
        <dbReference type="ARBA" id="ARBA00022980"/>
    </source>
</evidence>
<evidence type="ECO:0000256" key="5">
    <source>
        <dbReference type="ARBA" id="ARBA00035477"/>
    </source>
</evidence>
<proteinExistence type="inferred from homology"/>
<dbReference type="PANTHER" id="PTHR15893:SF0">
    <property type="entry name" value="LARGE RIBOSOMAL SUBUNIT PROTEIN BL27M"/>
    <property type="match status" value="1"/>
</dbReference>
<dbReference type="GO" id="GO:0006412">
    <property type="term" value="P:translation"/>
    <property type="evidence" value="ECO:0007669"/>
    <property type="project" value="InterPro"/>
</dbReference>
<evidence type="ECO:0000256" key="6">
    <source>
        <dbReference type="SAM" id="MobiDB-lite"/>
    </source>
</evidence>
<dbReference type="EMBL" id="MGBR01000001">
    <property type="protein sequence ID" value="OGK73537.1"/>
    <property type="molecule type" value="Genomic_DNA"/>
</dbReference>
<sequence>MAHTKAQRAVRGNRDSAPKKRGVKKFGGELVIPGNIIIRQKGTKFKAGEGTMLGNDFTIMATKKGVVTFKVRYGQKYVFVK</sequence>
<dbReference type="GO" id="GO:0003735">
    <property type="term" value="F:structural constituent of ribosome"/>
    <property type="evidence" value="ECO:0007669"/>
    <property type="project" value="InterPro"/>
</dbReference>
<dbReference type="GO" id="GO:0005840">
    <property type="term" value="C:ribosome"/>
    <property type="evidence" value="ECO:0007669"/>
    <property type="project" value="UniProtKB-KW"/>
</dbReference>
<name>A0A1F7L093_9BACT</name>
<evidence type="ECO:0000256" key="4">
    <source>
        <dbReference type="ARBA" id="ARBA00035175"/>
    </source>
</evidence>
<dbReference type="PRINTS" id="PR00063">
    <property type="entry name" value="RIBOSOMALL27"/>
</dbReference>
<dbReference type="PANTHER" id="PTHR15893">
    <property type="entry name" value="RIBOSOMAL PROTEIN L27"/>
    <property type="match status" value="1"/>
</dbReference>
<dbReference type="Gene3D" id="2.40.50.100">
    <property type="match status" value="1"/>
</dbReference>
<keyword evidence="2" id="KW-0689">Ribosomal protein</keyword>
<dbReference type="InterPro" id="IPR001684">
    <property type="entry name" value="Ribosomal_bL27"/>
</dbReference>
<dbReference type="Pfam" id="PF01016">
    <property type="entry name" value="Ribosomal_L27"/>
    <property type="match status" value="1"/>
</dbReference>